<reference evidence="1" key="1">
    <citation type="submission" date="2007-10" db="EMBL/GenBank/DDBJ databases">
        <authorList>
            <person name="Fulton L."/>
            <person name="Clifton S."/>
            <person name="Fulton B."/>
            <person name="Xu J."/>
            <person name="Minx P."/>
            <person name="Pepin K.H."/>
            <person name="Johnson M."/>
            <person name="Thiruvilangam P."/>
            <person name="Bhonagiri V."/>
            <person name="Nash W.E."/>
            <person name="Mardis E.R."/>
            <person name="Wilson R.K."/>
        </authorList>
    </citation>
    <scope>NUCLEOTIDE SEQUENCE [LARGE SCALE GENOMIC DNA]</scope>
    <source>
        <strain evidence="1">DSM 15702</strain>
    </source>
</reference>
<comment type="caution">
    <text evidence="1">The sequence shown here is derived from an EMBL/GenBank/DDBJ whole genome shotgun (WGS) entry which is preliminary data.</text>
</comment>
<evidence type="ECO:0000313" key="2">
    <source>
        <dbReference type="Proteomes" id="UP000005326"/>
    </source>
</evidence>
<reference evidence="1" key="2">
    <citation type="submission" date="2014-06" db="EMBL/GenBank/DDBJ databases">
        <title>Draft genome sequence of Eubacterium siraeum (DSM 15702).</title>
        <authorList>
            <person name="Sudarsanam P."/>
            <person name="Ley R."/>
            <person name="Guruge J."/>
            <person name="Turnbaugh P.J."/>
            <person name="Mahowald M."/>
            <person name="Liep D."/>
            <person name="Gordon J."/>
        </authorList>
    </citation>
    <scope>NUCLEOTIDE SEQUENCE</scope>
    <source>
        <strain evidence="1">DSM 15702</strain>
    </source>
</reference>
<name>B0MLK0_9FIRM</name>
<accession>B0MLK0</accession>
<sequence length="47" mass="5322">MTVIHKKFGEGKVQSIADKHIYVKFADGQKNFAFPNAFTDGFLHLPK</sequence>
<evidence type="ECO:0008006" key="3">
    <source>
        <dbReference type="Google" id="ProtNLM"/>
    </source>
</evidence>
<dbReference type="Proteomes" id="UP000005326">
    <property type="component" value="Unassembled WGS sequence"/>
</dbReference>
<dbReference type="AlphaFoldDB" id="B0MLK0"/>
<dbReference type="EMBL" id="ABCA03000037">
    <property type="protein sequence ID" value="EDS01482.1"/>
    <property type="molecule type" value="Genomic_DNA"/>
</dbReference>
<proteinExistence type="predicted"/>
<evidence type="ECO:0000313" key="1">
    <source>
        <dbReference type="EMBL" id="EDS01482.1"/>
    </source>
</evidence>
<protein>
    <recommendedName>
        <fullName evidence="3">DUF4314 domain-containing protein</fullName>
    </recommendedName>
</protein>
<gene>
    <name evidence="1" type="ORF">EUBSIR_00687</name>
</gene>
<keyword evidence="2" id="KW-1185">Reference proteome</keyword>
<organism evidence="1 2">
    <name type="scientific">[Eubacterium] siraeum DSM 15702</name>
    <dbReference type="NCBI Taxonomy" id="428128"/>
    <lineage>
        <taxon>Bacteria</taxon>
        <taxon>Bacillati</taxon>
        <taxon>Bacillota</taxon>
        <taxon>Clostridia</taxon>
        <taxon>Eubacteriales</taxon>
        <taxon>Oscillospiraceae</taxon>
        <taxon>Oscillospiraceae incertae sedis</taxon>
    </lineage>
</organism>